<reference evidence="2" key="1">
    <citation type="journal article" date="2024" name="Proc. Natl. Acad. Sci. U.S.A.">
        <title>Extraordinary preservation of gene collinearity over three hundred million years revealed in homosporous lycophytes.</title>
        <authorList>
            <person name="Li C."/>
            <person name="Wickell D."/>
            <person name="Kuo L.Y."/>
            <person name="Chen X."/>
            <person name="Nie B."/>
            <person name="Liao X."/>
            <person name="Peng D."/>
            <person name="Ji J."/>
            <person name="Jenkins J."/>
            <person name="Williams M."/>
            <person name="Shu S."/>
            <person name="Plott C."/>
            <person name="Barry K."/>
            <person name="Rajasekar S."/>
            <person name="Grimwood J."/>
            <person name="Han X."/>
            <person name="Sun S."/>
            <person name="Hou Z."/>
            <person name="He W."/>
            <person name="Dai G."/>
            <person name="Sun C."/>
            <person name="Schmutz J."/>
            <person name="Leebens-Mack J.H."/>
            <person name="Li F.W."/>
            <person name="Wang L."/>
        </authorList>
    </citation>
    <scope>NUCLEOTIDE SEQUENCE [LARGE SCALE GENOMIC DNA]</scope>
    <source>
        <strain evidence="2">cv. PW_Plant_1</strain>
    </source>
</reference>
<dbReference type="EMBL" id="CM055102">
    <property type="protein sequence ID" value="KAJ7538511.1"/>
    <property type="molecule type" value="Genomic_DNA"/>
</dbReference>
<evidence type="ECO:0000313" key="1">
    <source>
        <dbReference type="EMBL" id="KAJ7538511.1"/>
    </source>
</evidence>
<name>A0ACC2C8Y5_DIPCM</name>
<accession>A0ACC2C8Y5</accession>
<keyword evidence="2" id="KW-1185">Reference proteome</keyword>
<organism evidence="1 2">
    <name type="scientific">Diphasiastrum complanatum</name>
    <name type="common">Issler's clubmoss</name>
    <name type="synonym">Lycopodium complanatum</name>
    <dbReference type="NCBI Taxonomy" id="34168"/>
    <lineage>
        <taxon>Eukaryota</taxon>
        <taxon>Viridiplantae</taxon>
        <taxon>Streptophyta</taxon>
        <taxon>Embryophyta</taxon>
        <taxon>Tracheophyta</taxon>
        <taxon>Lycopodiopsida</taxon>
        <taxon>Lycopodiales</taxon>
        <taxon>Lycopodiaceae</taxon>
        <taxon>Lycopodioideae</taxon>
        <taxon>Diphasiastrum</taxon>
    </lineage>
</organism>
<protein>
    <submittedName>
        <fullName evidence="1">Uncharacterized protein</fullName>
    </submittedName>
</protein>
<proteinExistence type="predicted"/>
<comment type="caution">
    <text evidence="1">The sequence shown here is derived from an EMBL/GenBank/DDBJ whole genome shotgun (WGS) entry which is preliminary data.</text>
</comment>
<gene>
    <name evidence="1" type="ORF">O6H91_11G051900</name>
</gene>
<dbReference type="Proteomes" id="UP001162992">
    <property type="component" value="Chromosome 11"/>
</dbReference>
<evidence type="ECO:0000313" key="2">
    <source>
        <dbReference type="Proteomes" id="UP001162992"/>
    </source>
</evidence>
<sequence>MVQPGEQESKDVAAALGGQSAAQSGGQPDWDGLLKWSLAHSEGGQPAHQLSEEDRKWFMEAMQANTRDVIKRMKEISLVMNTPRQTLEEQGVTTKDLEGLLEELQEHVESLDMANDLHTIGGLVPLLGFLKDPDAPVRARAAEVISTMVQNNPKSQQQVMDTRGLEYLLTNFTSDSDDTVRTKALGAISSLIRHNKSGIGAFRLANGFSALKDALTSDTPKLQRKALQLAQYLLHENPKDTGVASELGYPRLLTSLARSSDSDIRQVALHTLLEIAQNQKIEDPTKLKDALSERIQNLQGLNPEDLRAVKEERQLIDSLWQICFNQPSSLREDGLLVLPGEEDQSAPPPDVASGMFEPSLRSLAAPPRGSPAQGSDAEKPVLLLQAGHPTESHD</sequence>